<dbReference type="Pfam" id="PF01551">
    <property type="entry name" value="Peptidase_M23"/>
    <property type="match status" value="1"/>
</dbReference>
<organism evidence="3 4">
    <name type="scientific">Natronospirillum operosum</name>
    <dbReference type="NCBI Taxonomy" id="2759953"/>
    <lineage>
        <taxon>Bacteria</taxon>
        <taxon>Pseudomonadati</taxon>
        <taxon>Pseudomonadota</taxon>
        <taxon>Gammaproteobacteria</taxon>
        <taxon>Oceanospirillales</taxon>
        <taxon>Natronospirillaceae</taxon>
        <taxon>Natronospirillum</taxon>
    </lineage>
</organism>
<dbReference type="FunFam" id="2.70.70.10:FF:000019">
    <property type="entry name" value="M23 family peptidase"/>
    <property type="match status" value="1"/>
</dbReference>
<evidence type="ECO:0008006" key="5">
    <source>
        <dbReference type="Google" id="ProtNLM"/>
    </source>
</evidence>
<evidence type="ECO:0000259" key="2">
    <source>
        <dbReference type="Pfam" id="PF12697"/>
    </source>
</evidence>
<evidence type="ECO:0000259" key="1">
    <source>
        <dbReference type="Pfam" id="PF01551"/>
    </source>
</evidence>
<dbReference type="Gene3D" id="3.40.50.1820">
    <property type="entry name" value="alpha/beta hydrolase"/>
    <property type="match status" value="1"/>
</dbReference>
<keyword evidence="4" id="KW-1185">Reference proteome</keyword>
<dbReference type="PANTHER" id="PTHR37946">
    <property type="entry name" value="SLL1969 PROTEIN"/>
    <property type="match status" value="1"/>
</dbReference>
<dbReference type="RefSeq" id="WP_135480331.1">
    <property type="nucleotide sequence ID" value="NZ_SRMF01000001.1"/>
</dbReference>
<dbReference type="PANTHER" id="PTHR37946:SF1">
    <property type="entry name" value="SLL1969 PROTEIN"/>
    <property type="match status" value="1"/>
</dbReference>
<dbReference type="InterPro" id="IPR029058">
    <property type="entry name" value="AB_hydrolase_fold"/>
</dbReference>
<dbReference type="SUPFAM" id="SSF51261">
    <property type="entry name" value="Duplicated hybrid motif"/>
    <property type="match status" value="1"/>
</dbReference>
<dbReference type="Gene3D" id="2.70.70.10">
    <property type="entry name" value="Glucose Permease (Domain IIA)"/>
    <property type="match status" value="1"/>
</dbReference>
<dbReference type="InterPro" id="IPR011055">
    <property type="entry name" value="Dup_hybrid_motif"/>
</dbReference>
<proteinExistence type="predicted"/>
<dbReference type="CDD" id="cd12797">
    <property type="entry name" value="M23_peptidase"/>
    <property type="match status" value="1"/>
</dbReference>
<dbReference type="Proteomes" id="UP000297475">
    <property type="component" value="Unassembled WGS sequence"/>
</dbReference>
<protein>
    <recommendedName>
        <fullName evidence="5">Alpha/beta fold hydrolase</fullName>
    </recommendedName>
</protein>
<accession>A0A4Z0WGY5</accession>
<sequence>MMKKILQLALTFWGTLGLVLSVTAAEPRPFFGQFESGGFVWVESPEDIELHWNGEPVDVYQPRTLIGLGRDDAGEFELTRRLPDAEAETWTVTIEPRTYREQRVEGVPPSTIDPDSEQFARILRDSERSHAARQSLTENNVGVTMPFAWPLHGRITGVYGSRRWYNGEPGTPHWGVDIAAPEGTPVRAPADGLVTLSYDLFLSGETVFLDHGQRLTSALLHLSERHVEVGDWVRQGEVIGLVGATGRATGPHVDWRMDLAGQRIDPALWAPPMEDVCSIRGDGDEVVILLHGLGRTALSMEDMAFALRDEGFSTCNQGYPSRDETIQNLSSYVASAVQKAREEGKTRIHFVTHSMGGIILRYYLGHSSHAEDGHVVMLAPPNKGSEIVDVLDDIPGFEEFMGPAALQLSTAPDSLPNRLPPIEMPVGVIAGDRSSDPWFAGVFEEDSDGKVSVESTRMVTMTDHRVMSVGHTFMMHSRDVHHEVIHFLQHGHFTESDMDELVEDN</sequence>
<dbReference type="EMBL" id="SRMF01000001">
    <property type="protein sequence ID" value="TGG95016.1"/>
    <property type="molecule type" value="Genomic_DNA"/>
</dbReference>
<dbReference type="SUPFAM" id="SSF53474">
    <property type="entry name" value="alpha/beta-Hydrolases"/>
    <property type="match status" value="1"/>
</dbReference>
<name>A0A4Z0WGY5_9GAMM</name>
<comment type="caution">
    <text evidence="3">The sequence shown here is derived from an EMBL/GenBank/DDBJ whole genome shotgun (WGS) entry which is preliminary data.</text>
</comment>
<dbReference type="Pfam" id="PF12697">
    <property type="entry name" value="Abhydrolase_6"/>
    <property type="match status" value="1"/>
</dbReference>
<evidence type="ECO:0000313" key="4">
    <source>
        <dbReference type="Proteomes" id="UP000297475"/>
    </source>
</evidence>
<dbReference type="AlphaFoldDB" id="A0A4Z0WGY5"/>
<feature type="domain" description="M23ase beta-sheet core" evidence="1">
    <location>
        <begin position="172"/>
        <end position="266"/>
    </location>
</feature>
<feature type="domain" description="AB hydrolase-1" evidence="2">
    <location>
        <begin position="287"/>
        <end position="440"/>
    </location>
</feature>
<dbReference type="OrthoDB" id="9805070at2"/>
<dbReference type="InterPro" id="IPR000073">
    <property type="entry name" value="AB_hydrolase_1"/>
</dbReference>
<gene>
    <name evidence="3" type="ORF">E4656_00885</name>
</gene>
<dbReference type="InterPro" id="IPR016047">
    <property type="entry name" value="M23ase_b-sheet_dom"/>
</dbReference>
<evidence type="ECO:0000313" key="3">
    <source>
        <dbReference type="EMBL" id="TGG95016.1"/>
    </source>
</evidence>
<reference evidence="3 4" key="1">
    <citation type="submission" date="2019-04" db="EMBL/GenBank/DDBJ databases">
        <title>Natronospirillum operosus gen. nov., sp. nov., a haloalkaliphilic satellite isolated from decaying biomass of laboratory culture of cyanobacterium Geitlerinema sp. and proposal of Natronospirillaceae fam. nov. and Saccharospirillaceae fam. nov.</title>
        <authorList>
            <person name="Kevbrin V."/>
            <person name="Boltyanskaya Y."/>
            <person name="Koziaeva V."/>
            <person name="Grouzdev D.S."/>
            <person name="Park M."/>
            <person name="Cho J."/>
        </authorList>
    </citation>
    <scope>NUCLEOTIDE SEQUENCE [LARGE SCALE GENOMIC DNA]</scope>
    <source>
        <strain evidence="3 4">G-116</strain>
    </source>
</reference>